<accession>A0ACC1BWL8</accession>
<dbReference type="Proteomes" id="UP001164250">
    <property type="component" value="Chromosome 3"/>
</dbReference>
<protein>
    <submittedName>
        <fullName evidence="1">Uncharacterized protein</fullName>
    </submittedName>
</protein>
<name>A0ACC1BWL8_9ROSI</name>
<sequence>MAALLPCTHFSSAKFTFLPSSSSAITIPALRPLRPRLNHRCRLSLNSIRASVSTVDSPLASSTDGRDEKKKPLLQVTDLTAVIAESRQEIIKGVNLLVNEGEIHAIMGKNGSGKSTLSKV</sequence>
<comment type="caution">
    <text evidence="1">The sequence shown here is derived from an EMBL/GenBank/DDBJ whole genome shotgun (WGS) entry which is preliminary data.</text>
</comment>
<organism evidence="1 2">
    <name type="scientific">Pistacia atlantica</name>
    <dbReference type="NCBI Taxonomy" id="434234"/>
    <lineage>
        <taxon>Eukaryota</taxon>
        <taxon>Viridiplantae</taxon>
        <taxon>Streptophyta</taxon>
        <taxon>Embryophyta</taxon>
        <taxon>Tracheophyta</taxon>
        <taxon>Spermatophyta</taxon>
        <taxon>Magnoliopsida</taxon>
        <taxon>eudicotyledons</taxon>
        <taxon>Gunneridae</taxon>
        <taxon>Pentapetalae</taxon>
        <taxon>rosids</taxon>
        <taxon>malvids</taxon>
        <taxon>Sapindales</taxon>
        <taxon>Anacardiaceae</taxon>
        <taxon>Pistacia</taxon>
    </lineage>
</organism>
<keyword evidence="2" id="KW-1185">Reference proteome</keyword>
<proteinExistence type="predicted"/>
<evidence type="ECO:0000313" key="1">
    <source>
        <dbReference type="EMBL" id="KAJ0103329.1"/>
    </source>
</evidence>
<gene>
    <name evidence="1" type="ORF">Patl1_05825</name>
</gene>
<reference evidence="2" key="1">
    <citation type="journal article" date="2023" name="G3 (Bethesda)">
        <title>Genome assembly and association tests identify interacting loci associated with vigor, precocity, and sex in interspecific pistachio rootstocks.</title>
        <authorList>
            <person name="Palmer W."/>
            <person name="Jacygrad E."/>
            <person name="Sagayaradj S."/>
            <person name="Cavanaugh K."/>
            <person name="Han R."/>
            <person name="Bertier L."/>
            <person name="Beede B."/>
            <person name="Kafkas S."/>
            <person name="Golino D."/>
            <person name="Preece J."/>
            <person name="Michelmore R."/>
        </authorList>
    </citation>
    <scope>NUCLEOTIDE SEQUENCE [LARGE SCALE GENOMIC DNA]</scope>
</reference>
<evidence type="ECO:0000313" key="2">
    <source>
        <dbReference type="Proteomes" id="UP001164250"/>
    </source>
</evidence>
<dbReference type="EMBL" id="CM047899">
    <property type="protein sequence ID" value="KAJ0103329.1"/>
    <property type="molecule type" value="Genomic_DNA"/>
</dbReference>